<evidence type="ECO:0000256" key="5">
    <source>
        <dbReference type="ARBA" id="ARBA00023136"/>
    </source>
</evidence>
<dbReference type="Pfam" id="PF01594">
    <property type="entry name" value="AI-2E_transport"/>
    <property type="match status" value="1"/>
</dbReference>
<feature type="transmembrane region" description="Helical" evidence="6">
    <location>
        <begin position="310"/>
        <end position="339"/>
    </location>
</feature>
<feature type="transmembrane region" description="Helical" evidence="6">
    <location>
        <begin position="5"/>
        <end position="23"/>
    </location>
</feature>
<feature type="transmembrane region" description="Helical" evidence="6">
    <location>
        <begin position="29"/>
        <end position="47"/>
    </location>
</feature>
<keyword evidence="8" id="KW-1185">Reference proteome</keyword>
<evidence type="ECO:0000313" key="8">
    <source>
        <dbReference type="Proteomes" id="UP000066284"/>
    </source>
</evidence>
<gene>
    <name evidence="7" type="ORF">NITINOP_1544</name>
</gene>
<evidence type="ECO:0000256" key="6">
    <source>
        <dbReference type="SAM" id="Phobius"/>
    </source>
</evidence>
<comment type="subcellular location">
    <subcellularLocation>
        <location evidence="1">Membrane</location>
        <topology evidence="1">Multi-pass membrane protein</topology>
    </subcellularLocation>
</comment>
<dbReference type="OrthoDB" id="9783162at2"/>
<accession>A0A0S4KQ86</accession>
<protein>
    <recommendedName>
        <fullName evidence="9">AI-2E family transporter</fullName>
    </recommendedName>
</protein>
<evidence type="ECO:0000256" key="1">
    <source>
        <dbReference type="ARBA" id="ARBA00004141"/>
    </source>
</evidence>
<comment type="similarity">
    <text evidence="2">Belongs to the autoinducer-2 exporter (AI-2E) (TC 2.A.86) family.</text>
</comment>
<dbReference type="GO" id="GO:0016020">
    <property type="term" value="C:membrane"/>
    <property type="evidence" value="ECO:0007669"/>
    <property type="project" value="UniProtKB-SubCell"/>
</dbReference>
<evidence type="ECO:0008006" key="9">
    <source>
        <dbReference type="Google" id="ProtNLM"/>
    </source>
</evidence>
<dbReference type="Proteomes" id="UP000066284">
    <property type="component" value="Chromosome 1"/>
</dbReference>
<evidence type="ECO:0000256" key="4">
    <source>
        <dbReference type="ARBA" id="ARBA00022989"/>
    </source>
</evidence>
<dbReference type="InterPro" id="IPR002549">
    <property type="entry name" value="AI-2E-like"/>
</dbReference>
<keyword evidence="4 6" id="KW-1133">Transmembrane helix</keyword>
<feature type="transmembrane region" description="Helical" evidence="6">
    <location>
        <begin position="59"/>
        <end position="85"/>
    </location>
</feature>
<evidence type="ECO:0000256" key="2">
    <source>
        <dbReference type="ARBA" id="ARBA00009773"/>
    </source>
</evidence>
<dbReference type="AlphaFoldDB" id="A0A0S4KQ86"/>
<keyword evidence="5 6" id="KW-0472">Membrane</keyword>
<feature type="transmembrane region" description="Helical" evidence="6">
    <location>
        <begin position="242"/>
        <end position="272"/>
    </location>
</feature>
<name>A0A0S4KQ86_9BACT</name>
<evidence type="ECO:0000256" key="3">
    <source>
        <dbReference type="ARBA" id="ARBA00022692"/>
    </source>
</evidence>
<proteinExistence type="inferred from homology"/>
<feature type="transmembrane region" description="Helical" evidence="6">
    <location>
        <begin position="213"/>
        <end position="236"/>
    </location>
</feature>
<feature type="transmembrane region" description="Helical" evidence="6">
    <location>
        <begin position="161"/>
        <end position="179"/>
    </location>
</feature>
<sequence length="364" mass="39260">MTRQHLFSIVFFALLGLLLYQMGLVLQPFVFPALWAVLLAHGTFPLHRRLSKLLQGNETLSAAVLTMGALGMVVVPLALMGVLLVREAGVAEEVIRAWVEGGGLQRLPEQVATVPIIGGWLRTALAGIDLQRVSLEQSVVAGVTTVSQFLVGRMGDLLKNAVLLVTDFFIMLLVLFFLYRDGRTWFSSWYQLIPMDESHKQKIMARLDQTIRAVVKGILVTAIVQGGLAGLAYLALGVPFPVVLTALTILLAPIPFGGTALVWGPVGLYLLWIGEAGKALMMLAWGVGVVSMVDHVLRPWLIGQDVQIPVLLLVLSVLGGLALYGVLGIFVGPVLVSLLMTAVQIYREEYQAVEAGTPPPPASS</sequence>
<reference evidence="8" key="1">
    <citation type="submission" date="2015-09" db="EMBL/GenBank/DDBJ databases">
        <authorList>
            <person name="Daims H."/>
        </authorList>
    </citation>
    <scope>NUCLEOTIDE SEQUENCE [LARGE SCALE GENOMIC DNA]</scope>
</reference>
<dbReference type="PANTHER" id="PTHR21716">
    <property type="entry name" value="TRANSMEMBRANE PROTEIN"/>
    <property type="match status" value="1"/>
</dbReference>
<dbReference type="RefSeq" id="WP_062484527.1">
    <property type="nucleotide sequence ID" value="NZ_LN885086.1"/>
</dbReference>
<evidence type="ECO:0000313" key="7">
    <source>
        <dbReference type="EMBL" id="CUQ66519.1"/>
    </source>
</evidence>
<dbReference type="EMBL" id="LN885086">
    <property type="protein sequence ID" value="CUQ66519.1"/>
    <property type="molecule type" value="Genomic_DNA"/>
</dbReference>
<dbReference type="KEGG" id="nio:NITINOP_1544"/>
<keyword evidence="3 6" id="KW-0812">Transmembrane</keyword>
<feature type="transmembrane region" description="Helical" evidence="6">
    <location>
        <begin position="279"/>
        <end position="298"/>
    </location>
</feature>
<organism evidence="7 8">
    <name type="scientific">Candidatus Nitrospira inopinata</name>
    <dbReference type="NCBI Taxonomy" id="1715989"/>
    <lineage>
        <taxon>Bacteria</taxon>
        <taxon>Pseudomonadati</taxon>
        <taxon>Nitrospirota</taxon>
        <taxon>Nitrospiria</taxon>
        <taxon>Nitrospirales</taxon>
        <taxon>Nitrospiraceae</taxon>
        <taxon>Nitrospira</taxon>
    </lineage>
</organism>
<dbReference type="PANTHER" id="PTHR21716:SF4">
    <property type="entry name" value="TRANSMEMBRANE PROTEIN 245"/>
    <property type="match status" value="1"/>
</dbReference>